<evidence type="ECO:0000313" key="1">
    <source>
        <dbReference type="EMBL" id="TFK63291.1"/>
    </source>
</evidence>
<accession>A0ACD3AC92</accession>
<protein>
    <submittedName>
        <fullName evidence="1">Hydrophobic surface binding protein</fullName>
    </submittedName>
</protein>
<proteinExistence type="predicted"/>
<dbReference type="Proteomes" id="UP000308600">
    <property type="component" value="Unassembled WGS sequence"/>
</dbReference>
<name>A0ACD3AC92_9AGAR</name>
<sequence length="185" mass="18176">MRFASSIALALSLVSAFAIPTKRTVADIEAALQTLTTQVTGLDSAINSFPATGGSLLSALAIHSTAGSVVTTLTSATTAIQATSPVGEADGQTIFGATTALGPVISDALTQIVTKKAAFARSLLGLPVAGIPALVLQDLKSLSAGVAAYSSALAVILPADLVGGSNDLAAQISAAFATAISAYSS</sequence>
<reference evidence="1 2" key="1">
    <citation type="journal article" date="2019" name="Nat. Ecol. Evol.">
        <title>Megaphylogeny resolves global patterns of mushroom evolution.</title>
        <authorList>
            <person name="Varga T."/>
            <person name="Krizsan K."/>
            <person name="Foldi C."/>
            <person name="Dima B."/>
            <person name="Sanchez-Garcia M."/>
            <person name="Sanchez-Ramirez S."/>
            <person name="Szollosi G.J."/>
            <person name="Szarkandi J.G."/>
            <person name="Papp V."/>
            <person name="Albert L."/>
            <person name="Andreopoulos W."/>
            <person name="Angelini C."/>
            <person name="Antonin V."/>
            <person name="Barry K.W."/>
            <person name="Bougher N.L."/>
            <person name="Buchanan P."/>
            <person name="Buyck B."/>
            <person name="Bense V."/>
            <person name="Catcheside P."/>
            <person name="Chovatia M."/>
            <person name="Cooper J."/>
            <person name="Damon W."/>
            <person name="Desjardin D."/>
            <person name="Finy P."/>
            <person name="Geml J."/>
            <person name="Haridas S."/>
            <person name="Hughes K."/>
            <person name="Justo A."/>
            <person name="Karasinski D."/>
            <person name="Kautmanova I."/>
            <person name="Kiss B."/>
            <person name="Kocsube S."/>
            <person name="Kotiranta H."/>
            <person name="LaButti K.M."/>
            <person name="Lechner B.E."/>
            <person name="Liimatainen K."/>
            <person name="Lipzen A."/>
            <person name="Lukacs Z."/>
            <person name="Mihaltcheva S."/>
            <person name="Morgado L.N."/>
            <person name="Niskanen T."/>
            <person name="Noordeloos M.E."/>
            <person name="Ohm R.A."/>
            <person name="Ortiz-Santana B."/>
            <person name="Ovrebo C."/>
            <person name="Racz N."/>
            <person name="Riley R."/>
            <person name="Savchenko A."/>
            <person name="Shiryaev A."/>
            <person name="Soop K."/>
            <person name="Spirin V."/>
            <person name="Szebenyi C."/>
            <person name="Tomsovsky M."/>
            <person name="Tulloss R.E."/>
            <person name="Uehling J."/>
            <person name="Grigoriev I.V."/>
            <person name="Vagvolgyi C."/>
            <person name="Papp T."/>
            <person name="Martin F.M."/>
            <person name="Miettinen O."/>
            <person name="Hibbett D.S."/>
            <person name="Nagy L.G."/>
        </authorList>
    </citation>
    <scope>NUCLEOTIDE SEQUENCE [LARGE SCALE GENOMIC DNA]</scope>
    <source>
        <strain evidence="1 2">NL-1719</strain>
    </source>
</reference>
<gene>
    <name evidence="1" type="ORF">BDN72DRAFT_776027</name>
</gene>
<dbReference type="EMBL" id="ML208530">
    <property type="protein sequence ID" value="TFK63291.1"/>
    <property type="molecule type" value="Genomic_DNA"/>
</dbReference>
<evidence type="ECO:0000313" key="2">
    <source>
        <dbReference type="Proteomes" id="UP000308600"/>
    </source>
</evidence>
<organism evidence="1 2">
    <name type="scientific">Pluteus cervinus</name>
    <dbReference type="NCBI Taxonomy" id="181527"/>
    <lineage>
        <taxon>Eukaryota</taxon>
        <taxon>Fungi</taxon>
        <taxon>Dikarya</taxon>
        <taxon>Basidiomycota</taxon>
        <taxon>Agaricomycotina</taxon>
        <taxon>Agaricomycetes</taxon>
        <taxon>Agaricomycetidae</taxon>
        <taxon>Agaricales</taxon>
        <taxon>Pluteineae</taxon>
        <taxon>Pluteaceae</taxon>
        <taxon>Pluteus</taxon>
    </lineage>
</organism>
<keyword evidence="2" id="KW-1185">Reference proteome</keyword>